<dbReference type="CDD" id="cd03139">
    <property type="entry name" value="GATase1_PfpI_2"/>
    <property type="match status" value="1"/>
</dbReference>
<organism evidence="2 3">
    <name type="scientific">Nitrospirillum viridazoti CBAmc</name>
    <dbReference type="NCBI Taxonomy" id="1441467"/>
    <lineage>
        <taxon>Bacteria</taxon>
        <taxon>Pseudomonadati</taxon>
        <taxon>Pseudomonadota</taxon>
        <taxon>Alphaproteobacteria</taxon>
        <taxon>Rhodospirillales</taxon>
        <taxon>Azospirillaceae</taxon>
        <taxon>Nitrospirillum</taxon>
        <taxon>Nitrospirillum viridazoti</taxon>
    </lineage>
</organism>
<sequence>MSQPAFTVVEVVFPLMTQLDFTAPHQVFSRLPGITTRVASATGGTIASHEGLRFEGTERLADIAACDLLFIPGGMGIAAVLNDIETMAQVRRLAEGARYLTSVCTGSLVLAGAGLLKGKRAACHWAWRGQLARFGAIPDSGRVVRDGDIITGGGVTAGLDFAFTVAAEIVGPDAAEALLLMLEYAPEPPFAGGRPELARPEVRQRVDELYGAILPKRMAEVEEYARRMSP</sequence>
<feature type="domain" description="DJ-1/PfpI" evidence="1">
    <location>
        <begin position="11"/>
        <end position="167"/>
    </location>
</feature>
<reference evidence="2 3" key="1">
    <citation type="submission" date="2017-06" db="EMBL/GenBank/DDBJ databases">
        <title>Complete genome sequence of Nitrospirillum amazonense strain CBAmC, an endophytic nitrogen-fixing and plant growth-promoting bacterium, isolated from sugarcane.</title>
        <authorList>
            <person name="Schwab S."/>
            <person name="dos Santos Teixeira K.R."/>
            <person name="Simoes Araujo J.L."/>
            <person name="Soares Vidal M."/>
            <person name="Borges de Freitas H.R."/>
            <person name="Rivello Crivelaro A.L."/>
            <person name="Bueno de Camargo Nunes A."/>
            <person name="dos Santos C.M."/>
            <person name="Palmeira da Silva Rosa D."/>
            <person name="da Silva Padilha D."/>
            <person name="da Silva E."/>
            <person name="Araujo Terra L."/>
            <person name="Soares Mendes V."/>
            <person name="Farinelli L."/>
            <person name="Magalhaes Cruz L."/>
            <person name="Baldani J.I."/>
        </authorList>
    </citation>
    <scope>NUCLEOTIDE SEQUENCE [LARGE SCALE GENOMIC DNA]</scope>
    <source>
        <strain evidence="2 3">CBAmC</strain>
    </source>
</reference>
<evidence type="ECO:0000313" key="3">
    <source>
        <dbReference type="Proteomes" id="UP000197153"/>
    </source>
</evidence>
<dbReference type="SUPFAM" id="SSF52317">
    <property type="entry name" value="Class I glutamine amidotransferase-like"/>
    <property type="match status" value="1"/>
</dbReference>
<dbReference type="GO" id="GO:0006355">
    <property type="term" value="P:regulation of DNA-templated transcription"/>
    <property type="evidence" value="ECO:0007669"/>
    <property type="project" value="TreeGrafter"/>
</dbReference>
<gene>
    <name evidence="2" type="ORF">Y958_15830</name>
</gene>
<dbReference type="RefSeq" id="WP_088873001.1">
    <property type="nucleotide sequence ID" value="NZ_CP022111.1"/>
</dbReference>
<dbReference type="InterPro" id="IPR052158">
    <property type="entry name" value="INH-QAR"/>
</dbReference>
<dbReference type="PANTHER" id="PTHR43130:SF2">
    <property type="entry name" value="DJ-1_PFPI DOMAIN-CONTAINING PROTEIN"/>
    <property type="match status" value="1"/>
</dbReference>
<dbReference type="Pfam" id="PF01965">
    <property type="entry name" value="DJ-1_PfpI"/>
    <property type="match status" value="1"/>
</dbReference>
<dbReference type="Gene3D" id="3.40.50.880">
    <property type="match status" value="1"/>
</dbReference>
<dbReference type="EMBL" id="CP022111">
    <property type="protein sequence ID" value="ASG22415.1"/>
    <property type="molecule type" value="Genomic_DNA"/>
</dbReference>
<proteinExistence type="predicted"/>
<protein>
    <submittedName>
        <fullName evidence="2">Thiamine biosynthesis protein ThiJ</fullName>
    </submittedName>
</protein>
<evidence type="ECO:0000259" key="1">
    <source>
        <dbReference type="Pfam" id="PF01965"/>
    </source>
</evidence>
<dbReference type="KEGG" id="nao:Y958_15830"/>
<evidence type="ECO:0000313" key="2">
    <source>
        <dbReference type="EMBL" id="ASG22415.1"/>
    </source>
</evidence>
<dbReference type="Proteomes" id="UP000197153">
    <property type="component" value="Chromosome 2"/>
</dbReference>
<keyword evidence="3" id="KW-1185">Reference proteome</keyword>
<dbReference type="InterPro" id="IPR002818">
    <property type="entry name" value="DJ-1/PfpI"/>
</dbReference>
<dbReference type="PANTHER" id="PTHR43130">
    <property type="entry name" value="ARAC-FAMILY TRANSCRIPTIONAL REGULATOR"/>
    <property type="match status" value="1"/>
</dbReference>
<dbReference type="AlphaFoldDB" id="A0A248JUN4"/>
<dbReference type="InterPro" id="IPR029062">
    <property type="entry name" value="Class_I_gatase-like"/>
</dbReference>
<accession>A0A248JUN4</accession>
<name>A0A248JUN4_9PROT</name>